<accession>A0A4Z0A8L9</accession>
<sequence length="185" mass="20276">MHRAFNLSEEENESSQDERLNKLASFQLLMIKHAMKFPSVQKIVYSTCSVHATENEHVVKQALGSEEAKSGHFVLASRADVLPAWNRRGLADVMEDGLAEGLLRCSPGEDATNGFFVSCFVRVGASGQPDLGPQIAPVVEDSNSGKRKADDDGGGEDAERGKKKRPRKKKILGAWGSYYYDSMSV</sequence>
<keyword evidence="4 5" id="KW-0694">RNA-binding</keyword>
<dbReference type="PANTHER" id="PTHR14663">
    <property type="entry name" value="METHYLTRANSFERASE NSUN7-RELATED"/>
    <property type="match status" value="1"/>
</dbReference>
<dbReference type="EMBL" id="SFCI01000071">
    <property type="protein sequence ID" value="TFY82880.1"/>
    <property type="molecule type" value="Genomic_DNA"/>
</dbReference>
<proteinExistence type="inferred from homology"/>
<evidence type="ECO:0000256" key="6">
    <source>
        <dbReference type="SAM" id="MobiDB-lite"/>
    </source>
</evidence>
<comment type="caution">
    <text evidence="5">Lacks conserved residue(s) required for the propagation of feature annotation.</text>
</comment>
<dbReference type="GO" id="GO:0003723">
    <property type="term" value="F:RNA binding"/>
    <property type="evidence" value="ECO:0007669"/>
    <property type="project" value="UniProtKB-UniRule"/>
</dbReference>
<dbReference type="GO" id="GO:0032259">
    <property type="term" value="P:methylation"/>
    <property type="evidence" value="ECO:0007669"/>
    <property type="project" value="UniProtKB-KW"/>
</dbReference>
<keyword evidence="9" id="KW-1185">Reference proteome</keyword>
<evidence type="ECO:0000256" key="4">
    <source>
        <dbReference type="ARBA" id="ARBA00022884"/>
    </source>
</evidence>
<feature type="domain" description="SAM-dependent MTase RsmB/NOP-type" evidence="7">
    <location>
        <begin position="1"/>
        <end position="123"/>
    </location>
</feature>
<reference evidence="8 9" key="1">
    <citation type="submission" date="2019-02" db="EMBL/GenBank/DDBJ databases">
        <title>Genome sequencing of the rare red list fungi Hericium alpestre (H. flagellum).</title>
        <authorList>
            <person name="Buettner E."/>
            <person name="Kellner H."/>
        </authorList>
    </citation>
    <scope>NUCLEOTIDE SEQUENCE [LARGE SCALE GENOMIC DNA]</scope>
    <source>
        <strain evidence="8 9">DSM 108284</strain>
    </source>
</reference>
<dbReference type="InterPro" id="IPR042620">
    <property type="entry name" value="NSUN7"/>
</dbReference>
<dbReference type="PROSITE" id="PS51686">
    <property type="entry name" value="SAM_MT_RSMB_NOP"/>
    <property type="match status" value="1"/>
</dbReference>
<evidence type="ECO:0000256" key="2">
    <source>
        <dbReference type="ARBA" id="ARBA00022679"/>
    </source>
</evidence>
<name>A0A4Z0A8L9_9AGAM</name>
<feature type="region of interest" description="Disordered" evidence="6">
    <location>
        <begin position="131"/>
        <end position="167"/>
    </location>
</feature>
<dbReference type="SUPFAM" id="SSF53335">
    <property type="entry name" value="S-adenosyl-L-methionine-dependent methyltransferases"/>
    <property type="match status" value="1"/>
</dbReference>
<dbReference type="InterPro" id="IPR001678">
    <property type="entry name" value="MeTrfase_RsmB-F_NOP2_dom"/>
</dbReference>
<evidence type="ECO:0000256" key="3">
    <source>
        <dbReference type="ARBA" id="ARBA00022691"/>
    </source>
</evidence>
<dbReference type="AlphaFoldDB" id="A0A4Z0A8L9"/>
<feature type="active site" description="Nucleophile" evidence="5">
    <location>
        <position position="48"/>
    </location>
</feature>
<dbReference type="STRING" id="135208.A0A4Z0A8L9"/>
<evidence type="ECO:0000256" key="5">
    <source>
        <dbReference type="PROSITE-ProRule" id="PRU01023"/>
    </source>
</evidence>
<organism evidence="8 9">
    <name type="scientific">Hericium alpestre</name>
    <dbReference type="NCBI Taxonomy" id="135208"/>
    <lineage>
        <taxon>Eukaryota</taxon>
        <taxon>Fungi</taxon>
        <taxon>Dikarya</taxon>
        <taxon>Basidiomycota</taxon>
        <taxon>Agaricomycotina</taxon>
        <taxon>Agaricomycetes</taxon>
        <taxon>Russulales</taxon>
        <taxon>Hericiaceae</taxon>
        <taxon>Hericium</taxon>
    </lineage>
</organism>
<dbReference type="GO" id="GO:0008168">
    <property type="term" value="F:methyltransferase activity"/>
    <property type="evidence" value="ECO:0007669"/>
    <property type="project" value="UniProtKB-KW"/>
</dbReference>
<dbReference type="InterPro" id="IPR049560">
    <property type="entry name" value="MeTrfase_RsmB-F_NOP2_cat"/>
</dbReference>
<protein>
    <recommendedName>
        <fullName evidence="7">SAM-dependent MTase RsmB/NOP-type domain-containing protein</fullName>
    </recommendedName>
</protein>
<evidence type="ECO:0000313" key="9">
    <source>
        <dbReference type="Proteomes" id="UP000298061"/>
    </source>
</evidence>
<dbReference type="InterPro" id="IPR029063">
    <property type="entry name" value="SAM-dependent_MTases_sf"/>
</dbReference>
<dbReference type="Gene3D" id="3.40.50.150">
    <property type="entry name" value="Vaccinia Virus protein VP39"/>
    <property type="match status" value="1"/>
</dbReference>
<dbReference type="PANTHER" id="PTHR14663:SF2">
    <property type="entry name" value="METHYLTRANSFERASE NSUN7-RELATED"/>
    <property type="match status" value="1"/>
</dbReference>
<evidence type="ECO:0000256" key="1">
    <source>
        <dbReference type="ARBA" id="ARBA00022603"/>
    </source>
</evidence>
<keyword evidence="1 5" id="KW-0489">Methyltransferase</keyword>
<keyword evidence="2 5" id="KW-0808">Transferase</keyword>
<comment type="caution">
    <text evidence="8">The sequence shown here is derived from an EMBL/GenBank/DDBJ whole genome shotgun (WGS) entry which is preliminary data.</text>
</comment>
<dbReference type="Proteomes" id="UP000298061">
    <property type="component" value="Unassembled WGS sequence"/>
</dbReference>
<gene>
    <name evidence="8" type="ORF">EWM64_g1134</name>
</gene>
<evidence type="ECO:0000259" key="7">
    <source>
        <dbReference type="PROSITE" id="PS51686"/>
    </source>
</evidence>
<keyword evidence="3 5" id="KW-0949">S-adenosyl-L-methionine</keyword>
<dbReference type="OrthoDB" id="435282at2759"/>
<comment type="similarity">
    <text evidence="5">Belongs to the class I-like SAM-binding methyltransferase superfamily. RsmB/NOP family.</text>
</comment>
<dbReference type="Pfam" id="PF01189">
    <property type="entry name" value="Methyltr_RsmB-F"/>
    <property type="match status" value="1"/>
</dbReference>
<evidence type="ECO:0000313" key="8">
    <source>
        <dbReference type="EMBL" id="TFY82880.1"/>
    </source>
</evidence>